<dbReference type="RefSeq" id="XP_024331886.1">
    <property type="nucleotide sequence ID" value="XM_024476102.1"/>
</dbReference>
<dbReference type="GeneID" id="36321052"/>
<reference evidence="2 3" key="1">
    <citation type="journal article" date="2015" name="Environ. Microbiol.">
        <title>Genome analyses suggest the presence of polyploidy and recent human-driven expansions in eight global populations of the honeybee pathogen Nosema ceranae.</title>
        <authorList>
            <person name="Pelin A."/>
            <person name="Selman M."/>
            <person name="Aris-Brosou S."/>
            <person name="Farinelli L."/>
            <person name="Corradi N."/>
        </authorList>
    </citation>
    <scope>NUCLEOTIDE SEQUENCE [LARGE SCALE GENOMIC DNA]</scope>
    <source>
        <strain evidence="2 3">PA08 1199</strain>
    </source>
</reference>
<dbReference type="VEuPathDB" id="MicrosporidiaDB:G9O61_00g018090"/>
<evidence type="ECO:0000256" key="1">
    <source>
        <dbReference type="SAM" id="Coils"/>
    </source>
</evidence>
<dbReference type="EMBL" id="JPQZ01000006">
    <property type="protein sequence ID" value="KKO76144.1"/>
    <property type="molecule type" value="Genomic_DNA"/>
</dbReference>
<gene>
    <name evidence="2" type="ORF">AAJ76_600047452</name>
</gene>
<accession>A0A0F9ZFF9</accession>
<evidence type="ECO:0000313" key="2">
    <source>
        <dbReference type="EMBL" id="KKO76144.1"/>
    </source>
</evidence>
<dbReference type="VEuPathDB" id="MicrosporidiaDB:AAJ76_600047452"/>
<evidence type="ECO:0000313" key="3">
    <source>
        <dbReference type="Proteomes" id="UP000034350"/>
    </source>
</evidence>
<sequence>MEDLYSEISEELLSELKNFKNDINAYEKLHKLFRKEDALFNFENWDNIKKNLKHEIFNFQDKLYKHLLDIDKKLLEYESLNQNQELDVNLVDIEVNSNILSRNKEPPEGFTNSSWYLPCFPNLNMIEFLHEDD</sequence>
<protein>
    <submittedName>
        <fullName evidence="2">Uncharacterized protein</fullName>
    </submittedName>
</protein>
<dbReference type="OMA" id="KNDINAY"/>
<proteinExistence type="predicted"/>
<dbReference type="AlphaFoldDB" id="A0A0F9ZFF9"/>
<comment type="caution">
    <text evidence="2">The sequence shown here is derived from an EMBL/GenBank/DDBJ whole genome shotgun (WGS) entry which is preliminary data.</text>
</comment>
<name>A0A0F9ZFF9_9MICR</name>
<keyword evidence="3" id="KW-1185">Reference proteome</keyword>
<dbReference type="VEuPathDB" id="MicrosporidiaDB:NCER_101147"/>
<dbReference type="Proteomes" id="UP000034350">
    <property type="component" value="Unassembled WGS sequence"/>
</dbReference>
<feature type="coiled-coil region" evidence="1">
    <location>
        <begin position="9"/>
        <end position="36"/>
    </location>
</feature>
<organism evidence="2 3">
    <name type="scientific">Vairimorpha ceranae</name>
    <dbReference type="NCBI Taxonomy" id="40302"/>
    <lineage>
        <taxon>Eukaryota</taxon>
        <taxon>Fungi</taxon>
        <taxon>Fungi incertae sedis</taxon>
        <taxon>Microsporidia</taxon>
        <taxon>Nosematidae</taxon>
        <taxon>Vairimorpha</taxon>
    </lineage>
</organism>
<keyword evidence="1" id="KW-0175">Coiled coil</keyword>